<dbReference type="Pfam" id="PF01284">
    <property type="entry name" value="MARVEL"/>
    <property type="match status" value="1"/>
</dbReference>
<dbReference type="PANTHER" id="PTHR39608">
    <property type="entry name" value="INTEGRAL MEMBRANE PROTEIN (AFU_ORTHOLOGUE AFUA_5G08640)"/>
    <property type="match status" value="1"/>
</dbReference>
<feature type="non-terminal residue" evidence="7">
    <location>
        <position position="160"/>
    </location>
</feature>
<name>A0A2B7WGU3_POLH7</name>
<evidence type="ECO:0000256" key="3">
    <source>
        <dbReference type="ARBA" id="ARBA00022989"/>
    </source>
</evidence>
<feature type="transmembrane region" description="Helical" evidence="5">
    <location>
        <begin position="122"/>
        <end position="143"/>
    </location>
</feature>
<reference evidence="7 8" key="1">
    <citation type="submission" date="2017-10" db="EMBL/GenBank/DDBJ databases">
        <title>Comparative genomics in systemic dimorphic fungi from Ajellomycetaceae.</title>
        <authorList>
            <person name="Munoz J.F."/>
            <person name="Mcewen J.G."/>
            <person name="Clay O.K."/>
            <person name="Cuomo C.A."/>
        </authorList>
    </citation>
    <scope>NUCLEOTIDE SEQUENCE [LARGE SCALE GENOMIC DNA]</scope>
    <source>
        <strain evidence="7 8">UAMH7299</strain>
    </source>
</reference>
<evidence type="ECO:0000259" key="6">
    <source>
        <dbReference type="Pfam" id="PF01284"/>
    </source>
</evidence>
<dbReference type="InterPro" id="IPR008253">
    <property type="entry name" value="Marvel"/>
</dbReference>
<keyword evidence="4 5" id="KW-0472">Membrane</keyword>
<gene>
    <name evidence="7" type="ORF">AJ80_09918</name>
</gene>
<evidence type="ECO:0000256" key="2">
    <source>
        <dbReference type="ARBA" id="ARBA00022692"/>
    </source>
</evidence>
<evidence type="ECO:0000256" key="5">
    <source>
        <dbReference type="SAM" id="Phobius"/>
    </source>
</evidence>
<comment type="caution">
    <text evidence="7">The sequence shown here is derived from an EMBL/GenBank/DDBJ whole genome shotgun (WGS) entry which is preliminary data.</text>
</comment>
<dbReference type="GO" id="GO:0016020">
    <property type="term" value="C:membrane"/>
    <property type="evidence" value="ECO:0007669"/>
    <property type="project" value="UniProtKB-SubCell"/>
</dbReference>
<organism evidence="7 8">
    <name type="scientific">Polytolypa hystricis (strain UAMH7299)</name>
    <dbReference type="NCBI Taxonomy" id="1447883"/>
    <lineage>
        <taxon>Eukaryota</taxon>
        <taxon>Fungi</taxon>
        <taxon>Dikarya</taxon>
        <taxon>Ascomycota</taxon>
        <taxon>Pezizomycotina</taxon>
        <taxon>Eurotiomycetes</taxon>
        <taxon>Eurotiomycetidae</taxon>
        <taxon>Onygenales</taxon>
        <taxon>Onygenales incertae sedis</taxon>
        <taxon>Polytolypa</taxon>
    </lineage>
</organism>
<evidence type="ECO:0000313" key="7">
    <source>
        <dbReference type="EMBL" id="PGG95747.1"/>
    </source>
</evidence>
<dbReference type="Proteomes" id="UP000224634">
    <property type="component" value="Unassembled WGS sequence"/>
</dbReference>
<evidence type="ECO:0000256" key="1">
    <source>
        <dbReference type="ARBA" id="ARBA00004141"/>
    </source>
</evidence>
<feature type="transmembrane region" description="Helical" evidence="5">
    <location>
        <begin position="73"/>
        <end position="91"/>
    </location>
</feature>
<sequence>MPVFTRILSIALRVGEVAFGAVVAGIVGSYLHKFNSANEWPQARWIYTEVIAGISILLGLIWLIPFSGSFTTWPIDIILSLAWFAAFGLLVNSLNNLQCGRAFDWNNFLDDNICSRWKAANAFSFLSAIFWLVSAILGLWFVYRTRNRRAVAGDGVGGGR</sequence>
<proteinExistence type="predicted"/>
<dbReference type="PANTHER" id="PTHR39608:SF1">
    <property type="entry name" value="INTEGRAL MEMBRANE PROTEIN (AFU_ORTHOLOGUE AFUA_5G08640)"/>
    <property type="match status" value="1"/>
</dbReference>
<keyword evidence="3 5" id="KW-1133">Transmembrane helix</keyword>
<feature type="domain" description="MARVEL" evidence="6">
    <location>
        <begin position="8"/>
        <end position="137"/>
    </location>
</feature>
<evidence type="ECO:0000313" key="8">
    <source>
        <dbReference type="Proteomes" id="UP000224634"/>
    </source>
</evidence>
<dbReference type="AlphaFoldDB" id="A0A2B7WGU3"/>
<dbReference type="OrthoDB" id="4074965at2759"/>
<protein>
    <recommendedName>
        <fullName evidence="6">MARVEL domain-containing protein</fullName>
    </recommendedName>
</protein>
<accession>A0A2B7WGU3</accession>
<feature type="transmembrane region" description="Helical" evidence="5">
    <location>
        <begin position="12"/>
        <end position="32"/>
    </location>
</feature>
<keyword evidence="8" id="KW-1185">Reference proteome</keyword>
<keyword evidence="2 5" id="KW-0812">Transmembrane</keyword>
<dbReference type="EMBL" id="PDNA01000405">
    <property type="protein sequence ID" value="PGG95747.1"/>
    <property type="molecule type" value="Genomic_DNA"/>
</dbReference>
<feature type="transmembrane region" description="Helical" evidence="5">
    <location>
        <begin position="44"/>
        <end position="66"/>
    </location>
</feature>
<comment type="subcellular location">
    <subcellularLocation>
        <location evidence="1">Membrane</location>
        <topology evidence="1">Multi-pass membrane protein</topology>
    </subcellularLocation>
</comment>
<evidence type="ECO:0000256" key="4">
    <source>
        <dbReference type="ARBA" id="ARBA00023136"/>
    </source>
</evidence>